<dbReference type="PANTHER" id="PTHR43464:SF19">
    <property type="entry name" value="UBIQUINONE BIOSYNTHESIS O-METHYLTRANSFERASE, MITOCHONDRIAL"/>
    <property type="match status" value="1"/>
</dbReference>
<keyword evidence="4" id="KW-0949">S-adenosyl-L-methionine</keyword>
<evidence type="ECO:0008006" key="7">
    <source>
        <dbReference type="Google" id="ProtNLM"/>
    </source>
</evidence>
<keyword evidence="1" id="KW-0489">Methyltransferase</keyword>
<dbReference type="HAMAP" id="MF_00472">
    <property type="entry name" value="UbiG"/>
    <property type="match status" value="1"/>
</dbReference>
<keyword evidence="3" id="KW-0831">Ubiquinone biosynthesis</keyword>
<dbReference type="PANTHER" id="PTHR43464">
    <property type="entry name" value="METHYLTRANSFERASE"/>
    <property type="match status" value="1"/>
</dbReference>
<name>A0A8S9YAN6_9TREM</name>
<dbReference type="Gene3D" id="3.40.50.150">
    <property type="entry name" value="Vaccinia Virus protein VP39"/>
    <property type="match status" value="1"/>
</dbReference>
<dbReference type="AlphaFoldDB" id="A0A8S9YAN6"/>
<organism evidence="5 6">
    <name type="scientific">Paragonimus skrjabini miyazakii</name>
    <dbReference type="NCBI Taxonomy" id="59628"/>
    <lineage>
        <taxon>Eukaryota</taxon>
        <taxon>Metazoa</taxon>
        <taxon>Spiralia</taxon>
        <taxon>Lophotrochozoa</taxon>
        <taxon>Platyhelminthes</taxon>
        <taxon>Trematoda</taxon>
        <taxon>Digenea</taxon>
        <taxon>Plagiorchiida</taxon>
        <taxon>Troglotremata</taxon>
        <taxon>Troglotrematidae</taxon>
        <taxon>Paragonimus</taxon>
    </lineage>
</organism>
<dbReference type="GO" id="GO:0005739">
    <property type="term" value="C:mitochondrion"/>
    <property type="evidence" value="ECO:0007669"/>
    <property type="project" value="TreeGrafter"/>
</dbReference>
<proteinExistence type="inferred from homology"/>
<protein>
    <recommendedName>
        <fullName evidence="7">3-demethylubiquinol 3-O-methyltransferase</fullName>
    </recommendedName>
</protein>
<dbReference type="OrthoDB" id="3265906at2759"/>
<keyword evidence="6" id="KW-1185">Reference proteome</keyword>
<dbReference type="EMBL" id="JTDE01022079">
    <property type="protein sequence ID" value="KAF7232093.1"/>
    <property type="molecule type" value="Genomic_DNA"/>
</dbReference>
<gene>
    <name evidence="5" type="ORF">EG68_08574</name>
</gene>
<evidence type="ECO:0000313" key="5">
    <source>
        <dbReference type="EMBL" id="KAF7232093.1"/>
    </source>
</evidence>
<evidence type="ECO:0000256" key="2">
    <source>
        <dbReference type="ARBA" id="ARBA00022679"/>
    </source>
</evidence>
<accession>A0A8S9YAN6</accession>
<reference evidence="5" key="1">
    <citation type="submission" date="2019-07" db="EMBL/GenBank/DDBJ databases">
        <title>Annotation for the trematode Paragonimus miyazaki's.</title>
        <authorList>
            <person name="Choi Y.-J."/>
        </authorList>
    </citation>
    <scope>NUCLEOTIDE SEQUENCE</scope>
    <source>
        <strain evidence="5">Japan</strain>
    </source>
</reference>
<dbReference type="GO" id="GO:0032259">
    <property type="term" value="P:methylation"/>
    <property type="evidence" value="ECO:0007669"/>
    <property type="project" value="UniProtKB-KW"/>
</dbReference>
<evidence type="ECO:0000313" key="6">
    <source>
        <dbReference type="Proteomes" id="UP000822476"/>
    </source>
</evidence>
<keyword evidence="2" id="KW-0808">Transferase</keyword>
<dbReference type="SUPFAM" id="SSF53335">
    <property type="entry name" value="S-adenosyl-L-methionine-dependent methyltransferases"/>
    <property type="match status" value="1"/>
</dbReference>
<dbReference type="Proteomes" id="UP000822476">
    <property type="component" value="Unassembled WGS sequence"/>
</dbReference>
<evidence type="ECO:0000256" key="1">
    <source>
        <dbReference type="ARBA" id="ARBA00022603"/>
    </source>
</evidence>
<dbReference type="Pfam" id="PF13489">
    <property type="entry name" value="Methyltransf_23"/>
    <property type="match status" value="1"/>
</dbReference>
<sequence length="335" mass="37251">VTSLITYIVLFSTYDTVHSSFQPSILRGGFAVFGRVRCIYVHCYHVTSKRNWNDHRCFHSSQLYLASAVNGHSELTIEPDEARKFQKLAAYWWDPSGDLHALHSMNRLRVPFIRDGLLSCPTKAMQITSISTQISYIPLTGFRIMDVGCGGGILSEPLAAIGADVLGIDQVAESIDVAQQHVKQAAYRWSSPGSKPPCYRLVSLESLVSESPGQFDAVVMSEVLEHVTDWEGMIHQASLCLKPRGTLFITTLNRTRASFVFAILGAEYLTRTVPRGTHEWAKFIEPTRLQTAAVKCGLDPRQLLGMCYNPLTGCWSWSNSLAVNYAFSAVKGDRI</sequence>
<feature type="non-terminal residue" evidence="5">
    <location>
        <position position="1"/>
    </location>
</feature>
<evidence type="ECO:0000256" key="4">
    <source>
        <dbReference type="ARBA" id="ARBA00022691"/>
    </source>
</evidence>
<evidence type="ECO:0000256" key="3">
    <source>
        <dbReference type="ARBA" id="ARBA00022688"/>
    </source>
</evidence>
<dbReference type="InterPro" id="IPR029063">
    <property type="entry name" value="SAM-dependent_MTases_sf"/>
</dbReference>
<dbReference type="GO" id="GO:0010420">
    <property type="term" value="F:polyprenyldihydroxybenzoate methyltransferase activity"/>
    <property type="evidence" value="ECO:0007669"/>
    <property type="project" value="InterPro"/>
</dbReference>
<comment type="caution">
    <text evidence="5">The sequence shown here is derived from an EMBL/GenBank/DDBJ whole genome shotgun (WGS) entry which is preliminary data.</text>
</comment>
<dbReference type="GO" id="GO:0061542">
    <property type="term" value="F:3-demethylubiquinol 3-O-methyltransferase activity"/>
    <property type="evidence" value="ECO:0007669"/>
    <property type="project" value="InterPro"/>
</dbReference>
<dbReference type="NCBIfam" id="TIGR01983">
    <property type="entry name" value="UbiG"/>
    <property type="match status" value="1"/>
</dbReference>
<dbReference type="CDD" id="cd02440">
    <property type="entry name" value="AdoMet_MTases"/>
    <property type="match status" value="1"/>
</dbReference>
<dbReference type="InterPro" id="IPR010233">
    <property type="entry name" value="UbiG_MeTrfase"/>
</dbReference>